<evidence type="ECO:0000256" key="2">
    <source>
        <dbReference type="SAM" id="SignalP"/>
    </source>
</evidence>
<feature type="transmembrane region" description="Helical" evidence="1">
    <location>
        <begin position="83"/>
        <end position="101"/>
    </location>
</feature>
<dbReference type="Proteomes" id="UP001530377">
    <property type="component" value="Unassembled WGS sequence"/>
</dbReference>
<keyword evidence="1" id="KW-0812">Transmembrane</keyword>
<proteinExistence type="predicted"/>
<keyword evidence="1" id="KW-1133">Transmembrane helix</keyword>
<comment type="caution">
    <text evidence="3">The sequence shown here is derived from an EMBL/GenBank/DDBJ whole genome shotgun (WGS) entry which is preliminary data.</text>
</comment>
<dbReference type="EMBL" id="JALLPB020000025">
    <property type="protein sequence ID" value="KAL3826226.1"/>
    <property type="molecule type" value="Genomic_DNA"/>
</dbReference>
<accession>A0ABD3SPD9</accession>
<name>A0ABD3SPD9_9STRA</name>
<keyword evidence="2" id="KW-0732">Signal</keyword>
<evidence type="ECO:0000313" key="3">
    <source>
        <dbReference type="EMBL" id="KAL3826226.1"/>
    </source>
</evidence>
<organism evidence="3 4">
    <name type="scientific">Cyclostephanos tholiformis</name>
    <dbReference type="NCBI Taxonomy" id="382380"/>
    <lineage>
        <taxon>Eukaryota</taxon>
        <taxon>Sar</taxon>
        <taxon>Stramenopiles</taxon>
        <taxon>Ochrophyta</taxon>
        <taxon>Bacillariophyta</taxon>
        <taxon>Coscinodiscophyceae</taxon>
        <taxon>Thalassiosirophycidae</taxon>
        <taxon>Stephanodiscales</taxon>
        <taxon>Stephanodiscaceae</taxon>
        <taxon>Cyclostephanos</taxon>
    </lineage>
</organism>
<evidence type="ECO:0000256" key="1">
    <source>
        <dbReference type="SAM" id="Phobius"/>
    </source>
</evidence>
<feature type="signal peptide" evidence="2">
    <location>
        <begin position="1"/>
        <end position="26"/>
    </location>
</feature>
<gene>
    <name evidence="3" type="ORF">ACHAXA_006254</name>
</gene>
<protein>
    <submittedName>
        <fullName evidence="3">Uncharacterized protein</fullName>
    </submittedName>
</protein>
<keyword evidence="1" id="KW-0472">Membrane</keyword>
<feature type="chain" id="PRO_5044792816" evidence="2">
    <location>
        <begin position="27"/>
        <end position="126"/>
    </location>
</feature>
<evidence type="ECO:0000313" key="4">
    <source>
        <dbReference type="Proteomes" id="UP001530377"/>
    </source>
</evidence>
<reference evidence="3 4" key="1">
    <citation type="submission" date="2024-10" db="EMBL/GenBank/DDBJ databases">
        <title>Updated reference genomes for cyclostephanoid diatoms.</title>
        <authorList>
            <person name="Roberts W.R."/>
            <person name="Alverson A.J."/>
        </authorList>
    </citation>
    <scope>NUCLEOTIDE SEQUENCE [LARGE SCALE GENOMIC DNA]</scope>
    <source>
        <strain evidence="3 4">AJA228-03</strain>
    </source>
</reference>
<keyword evidence="4" id="KW-1185">Reference proteome</keyword>
<dbReference type="AlphaFoldDB" id="A0ABD3SPD9"/>
<sequence>MIRHEKPKTASSLLLPLLVFLASTTSSSIRCAHASSACGSASHSSTRRLSHPCGNSASGSSSTTAALYNENSLRQGGNTLLEVTMGTIAALLTILGVLFLIDREAFDAITCKTGERVCRRRVSTSA</sequence>